<feature type="compositionally biased region" description="Basic and acidic residues" evidence="25">
    <location>
        <begin position="403"/>
        <end position="416"/>
    </location>
</feature>
<dbReference type="PANTHER" id="PTHR24058">
    <property type="entry name" value="DUAL SPECIFICITY PROTEIN KINASE"/>
    <property type="match status" value="1"/>
</dbReference>
<evidence type="ECO:0000256" key="4">
    <source>
        <dbReference type="ARBA" id="ARBA00022454"/>
    </source>
</evidence>
<comment type="catalytic activity">
    <reaction evidence="23">
        <text>L-threonyl-[protein] + ATP = O-phospho-L-threonyl-[protein] + ADP + H(+)</text>
        <dbReference type="Rhea" id="RHEA:46608"/>
        <dbReference type="Rhea" id="RHEA-COMP:11060"/>
        <dbReference type="Rhea" id="RHEA-COMP:11605"/>
        <dbReference type="ChEBI" id="CHEBI:15378"/>
        <dbReference type="ChEBI" id="CHEBI:30013"/>
        <dbReference type="ChEBI" id="CHEBI:30616"/>
        <dbReference type="ChEBI" id="CHEBI:61977"/>
        <dbReference type="ChEBI" id="CHEBI:456216"/>
        <dbReference type="EC" id="2.7.11.1"/>
    </reaction>
    <physiologicalReaction direction="left-to-right" evidence="23">
        <dbReference type="Rhea" id="RHEA:46609"/>
    </physiologicalReaction>
</comment>
<accession>A0A6P3VUS7</accession>
<dbReference type="GO" id="GO:0045292">
    <property type="term" value="P:mRNA cis splicing, via spliceosome"/>
    <property type="evidence" value="ECO:0007669"/>
    <property type="project" value="InterPro"/>
</dbReference>
<keyword evidence="18" id="KW-0539">Nucleus</keyword>
<evidence type="ECO:0000256" key="14">
    <source>
        <dbReference type="ARBA" id="ARBA00022840"/>
    </source>
</evidence>
<dbReference type="GeneID" id="105899211"/>
<evidence type="ECO:0000313" key="28">
    <source>
        <dbReference type="RefSeq" id="XP_012681818.2"/>
    </source>
</evidence>
<keyword evidence="9" id="KW-0808">Transferase</keyword>
<evidence type="ECO:0000256" key="6">
    <source>
        <dbReference type="ARBA" id="ARBA00022527"/>
    </source>
</evidence>
<dbReference type="SUPFAM" id="SSF56112">
    <property type="entry name" value="Protein kinase-like (PK-like)"/>
    <property type="match status" value="1"/>
</dbReference>
<organism evidence="27 28">
    <name type="scientific">Clupea harengus</name>
    <name type="common">Atlantic herring</name>
    <dbReference type="NCBI Taxonomy" id="7950"/>
    <lineage>
        <taxon>Eukaryota</taxon>
        <taxon>Metazoa</taxon>
        <taxon>Chordata</taxon>
        <taxon>Craniata</taxon>
        <taxon>Vertebrata</taxon>
        <taxon>Euteleostomi</taxon>
        <taxon>Actinopterygii</taxon>
        <taxon>Neopterygii</taxon>
        <taxon>Teleostei</taxon>
        <taxon>Clupei</taxon>
        <taxon>Clupeiformes</taxon>
        <taxon>Clupeoidei</taxon>
        <taxon>Clupeidae</taxon>
        <taxon>Clupea</taxon>
    </lineage>
</organism>
<dbReference type="SMART" id="SM00220">
    <property type="entry name" value="S_TKc"/>
    <property type="match status" value="1"/>
</dbReference>
<keyword evidence="5" id="KW-1017">Isopeptide bond</keyword>
<feature type="compositionally biased region" description="Basic residues" evidence="25">
    <location>
        <begin position="80"/>
        <end position="95"/>
    </location>
</feature>
<evidence type="ECO:0000256" key="15">
    <source>
        <dbReference type="ARBA" id="ARBA00022843"/>
    </source>
</evidence>
<feature type="compositionally biased region" description="Low complexity" evidence="25">
    <location>
        <begin position="560"/>
        <end position="582"/>
    </location>
</feature>
<dbReference type="GO" id="GO:0005681">
    <property type="term" value="C:spliceosomal complex"/>
    <property type="evidence" value="ECO:0007669"/>
    <property type="project" value="UniProtKB-KW"/>
</dbReference>
<evidence type="ECO:0000256" key="22">
    <source>
        <dbReference type="ARBA" id="ARBA00046964"/>
    </source>
</evidence>
<dbReference type="InterPro" id="IPR044092">
    <property type="entry name" value="STKc_PRP4"/>
</dbReference>
<evidence type="ECO:0000256" key="24">
    <source>
        <dbReference type="ARBA" id="ARBA00048977"/>
    </source>
</evidence>
<protein>
    <recommendedName>
        <fullName evidence="20">Serine/threonine-protein kinase PRP4 homolog</fullName>
        <ecNumber evidence="3">2.7.11.1</ecNumber>
    </recommendedName>
    <alternativeName>
        <fullName evidence="21">PRP4 pre-mRNA-processing factor 4 homolog</fullName>
    </alternativeName>
</protein>
<evidence type="ECO:0000256" key="21">
    <source>
        <dbReference type="ARBA" id="ARBA00031858"/>
    </source>
</evidence>
<comment type="subcellular location">
    <subcellularLocation>
        <location evidence="2">Chromosome</location>
        <location evidence="2">Centromere</location>
        <location evidence="2">Kinetochore</location>
    </subcellularLocation>
    <subcellularLocation>
        <location evidence="1">Nucleus</location>
    </subcellularLocation>
</comment>
<feature type="compositionally biased region" description="Basic and acidic residues" evidence="25">
    <location>
        <begin position="423"/>
        <end position="437"/>
    </location>
</feature>
<dbReference type="InterPro" id="IPR050494">
    <property type="entry name" value="Ser_Thr_dual-spec_kinase"/>
</dbReference>
<keyword evidence="6" id="KW-0723">Serine/threonine-protein kinase</keyword>
<evidence type="ECO:0000256" key="1">
    <source>
        <dbReference type="ARBA" id="ARBA00004123"/>
    </source>
</evidence>
<feature type="compositionally biased region" description="Basic residues" evidence="25">
    <location>
        <begin position="54"/>
        <end position="72"/>
    </location>
</feature>
<evidence type="ECO:0000313" key="27">
    <source>
        <dbReference type="Proteomes" id="UP000515152"/>
    </source>
</evidence>
<feature type="compositionally biased region" description="Polar residues" evidence="25">
    <location>
        <begin position="273"/>
        <end position="284"/>
    </location>
</feature>
<feature type="domain" description="Protein kinase" evidence="26">
    <location>
        <begin position="685"/>
        <end position="1001"/>
    </location>
</feature>
<feature type="compositionally biased region" description="Basic residues" evidence="25">
    <location>
        <begin position="313"/>
        <end position="324"/>
    </location>
</feature>
<keyword evidence="15" id="KW-0832">Ubl conjugation</keyword>
<name>A0A6P3VUS7_CLUHA</name>
<keyword evidence="14" id="KW-0067">ATP-binding</keyword>
<feature type="region of interest" description="Disordered" evidence="25">
    <location>
        <begin position="555"/>
        <end position="584"/>
    </location>
</feature>
<dbReference type="FunFam" id="1.10.510.10:FF:000078">
    <property type="entry name" value="Serine/threonine-protein kinase PRP4 homolog"/>
    <property type="match status" value="1"/>
</dbReference>
<feature type="compositionally biased region" description="Basic and acidic residues" evidence="25">
    <location>
        <begin position="489"/>
        <end position="506"/>
    </location>
</feature>
<feature type="compositionally biased region" description="Basic and acidic residues" evidence="25">
    <location>
        <begin position="325"/>
        <end position="342"/>
    </location>
</feature>
<evidence type="ECO:0000256" key="3">
    <source>
        <dbReference type="ARBA" id="ARBA00012513"/>
    </source>
</evidence>
<dbReference type="InterPro" id="IPR008271">
    <property type="entry name" value="Ser/Thr_kinase_AS"/>
</dbReference>
<evidence type="ECO:0000256" key="7">
    <source>
        <dbReference type="ARBA" id="ARBA00022553"/>
    </source>
</evidence>
<dbReference type="AlphaFoldDB" id="A0A6P3VUS7"/>
<dbReference type="PROSITE" id="PS00108">
    <property type="entry name" value="PROTEIN_KINASE_ST"/>
    <property type="match status" value="1"/>
</dbReference>
<feature type="compositionally biased region" description="Basic and acidic residues" evidence="25">
    <location>
        <begin position="13"/>
        <end position="30"/>
    </location>
</feature>
<feature type="compositionally biased region" description="Basic and acidic residues" evidence="25">
    <location>
        <begin position="216"/>
        <end position="272"/>
    </location>
</feature>
<dbReference type="Proteomes" id="UP000515152">
    <property type="component" value="Chromosome 25"/>
</dbReference>
<dbReference type="OrthoDB" id="3967at2759"/>
<comment type="similarity">
    <text evidence="19">Belongs to the protein kinase superfamily. CMGC Ser/Thr protein kinase family.</text>
</comment>
<evidence type="ECO:0000256" key="17">
    <source>
        <dbReference type="ARBA" id="ARBA00023187"/>
    </source>
</evidence>
<feature type="compositionally biased region" description="Acidic residues" evidence="25">
    <location>
        <begin position="518"/>
        <end position="537"/>
    </location>
</feature>
<keyword evidence="8" id="KW-0507">mRNA processing</keyword>
<evidence type="ECO:0000256" key="23">
    <source>
        <dbReference type="ARBA" id="ARBA00048659"/>
    </source>
</evidence>
<keyword evidence="11" id="KW-0547">Nucleotide-binding</keyword>
<evidence type="ECO:0000256" key="20">
    <source>
        <dbReference type="ARBA" id="ARBA00023637"/>
    </source>
</evidence>
<keyword evidence="4" id="KW-0158">Chromosome</keyword>
<dbReference type="GO" id="GO:0004674">
    <property type="term" value="F:protein serine/threonine kinase activity"/>
    <property type="evidence" value="ECO:0007669"/>
    <property type="project" value="UniProtKB-KW"/>
</dbReference>
<feature type="compositionally biased region" description="Basic and acidic residues" evidence="25">
    <location>
        <begin position="96"/>
        <end position="112"/>
    </location>
</feature>
<evidence type="ECO:0000256" key="9">
    <source>
        <dbReference type="ARBA" id="ARBA00022679"/>
    </source>
</evidence>
<feature type="region of interest" description="Disordered" evidence="25">
    <location>
        <begin position="1"/>
        <end position="120"/>
    </location>
</feature>
<feature type="compositionally biased region" description="Basic and acidic residues" evidence="25">
    <location>
        <begin position="40"/>
        <end position="53"/>
    </location>
</feature>
<evidence type="ECO:0000256" key="13">
    <source>
        <dbReference type="ARBA" id="ARBA00022838"/>
    </source>
</evidence>
<dbReference type="Gene3D" id="1.10.510.10">
    <property type="entry name" value="Transferase(Phosphotransferase) domain 1"/>
    <property type="match status" value="1"/>
</dbReference>
<dbReference type="InterPro" id="IPR011009">
    <property type="entry name" value="Kinase-like_dom_sf"/>
</dbReference>
<dbReference type="EC" id="2.7.11.1" evidence="3"/>
<evidence type="ECO:0000256" key="12">
    <source>
        <dbReference type="ARBA" id="ARBA00022777"/>
    </source>
</evidence>
<comment type="subunit">
    <text evidence="22">Interacts with CLK1 C-terminus. Associates with the U5 snRNP and NCOR1 deacetylase complexes. Identified in the spliceosome C complex.</text>
</comment>
<evidence type="ECO:0000256" key="16">
    <source>
        <dbReference type="ARBA" id="ARBA00022990"/>
    </source>
</evidence>
<dbReference type="FunFam" id="3.30.200.20:FF:000123">
    <property type="entry name" value="serine/threonine-protein kinase PRP4 homolog"/>
    <property type="match status" value="1"/>
</dbReference>
<evidence type="ECO:0000256" key="18">
    <source>
        <dbReference type="ARBA" id="ARBA00023242"/>
    </source>
</evidence>
<evidence type="ECO:0000259" key="26">
    <source>
        <dbReference type="PROSITE" id="PS50011"/>
    </source>
</evidence>
<keyword evidence="27" id="KW-1185">Reference proteome</keyword>
<keyword evidence="7" id="KW-0597">Phosphoprotein</keyword>
<keyword evidence="17" id="KW-0508">mRNA splicing</keyword>
<feature type="compositionally biased region" description="Basic and acidic residues" evidence="25">
    <location>
        <begin position="375"/>
        <end position="384"/>
    </location>
</feature>
<evidence type="ECO:0000256" key="25">
    <source>
        <dbReference type="SAM" id="MobiDB-lite"/>
    </source>
</evidence>
<dbReference type="RefSeq" id="XP_012681818.2">
    <property type="nucleotide sequence ID" value="XM_012826364.3"/>
</dbReference>
<dbReference type="KEGG" id="char:105899211"/>
<evidence type="ECO:0000256" key="8">
    <source>
        <dbReference type="ARBA" id="ARBA00022664"/>
    </source>
</evidence>
<dbReference type="PANTHER" id="PTHR24058:SF103">
    <property type="entry name" value="SERINE_THREONINE-PROTEIN KINASE PRP4 HOMOLOG"/>
    <property type="match status" value="1"/>
</dbReference>
<dbReference type="Pfam" id="PF00069">
    <property type="entry name" value="Pkinase"/>
    <property type="match status" value="1"/>
</dbReference>
<dbReference type="InterPro" id="IPR000719">
    <property type="entry name" value="Prot_kinase_dom"/>
</dbReference>
<comment type="catalytic activity">
    <reaction evidence="24">
        <text>L-seryl-[protein] + ATP = O-phospho-L-seryl-[protein] + ADP + H(+)</text>
        <dbReference type="Rhea" id="RHEA:17989"/>
        <dbReference type="Rhea" id="RHEA-COMP:9863"/>
        <dbReference type="Rhea" id="RHEA-COMP:11604"/>
        <dbReference type="ChEBI" id="CHEBI:15378"/>
        <dbReference type="ChEBI" id="CHEBI:29999"/>
        <dbReference type="ChEBI" id="CHEBI:30616"/>
        <dbReference type="ChEBI" id="CHEBI:83421"/>
        <dbReference type="ChEBI" id="CHEBI:456216"/>
        <dbReference type="EC" id="2.7.11.1"/>
    </reaction>
    <physiologicalReaction direction="left-to-right" evidence="24">
        <dbReference type="Rhea" id="RHEA:17990"/>
    </physiologicalReaction>
</comment>
<keyword evidence="12 28" id="KW-0418">Kinase</keyword>
<dbReference type="GO" id="GO:0005524">
    <property type="term" value="F:ATP binding"/>
    <property type="evidence" value="ECO:0007669"/>
    <property type="project" value="UniProtKB-KW"/>
</dbReference>
<evidence type="ECO:0000256" key="19">
    <source>
        <dbReference type="ARBA" id="ARBA00023596"/>
    </source>
</evidence>
<evidence type="ECO:0000256" key="5">
    <source>
        <dbReference type="ARBA" id="ARBA00022499"/>
    </source>
</evidence>
<dbReference type="CTD" id="393182"/>
<gene>
    <name evidence="28" type="primary">prpf4ba</name>
</gene>
<keyword evidence="10" id="KW-0747">Spliceosome</keyword>
<dbReference type="Gene3D" id="3.30.200.20">
    <property type="entry name" value="Phosphorylase Kinase, domain 1"/>
    <property type="match status" value="1"/>
</dbReference>
<evidence type="ECO:0000256" key="10">
    <source>
        <dbReference type="ARBA" id="ARBA00022728"/>
    </source>
</evidence>
<feature type="region of interest" description="Disordered" evidence="25">
    <location>
        <begin position="160"/>
        <end position="197"/>
    </location>
</feature>
<evidence type="ECO:0000256" key="11">
    <source>
        <dbReference type="ARBA" id="ARBA00022741"/>
    </source>
</evidence>
<proteinExistence type="inferred from homology"/>
<dbReference type="CDD" id="cd14135">
    <property type="entry name" value="STKc_PRP4"/>
    <property type="match status" value="1"/>
</dbReference>
<dbReference type="PROSITE" id="PS50011">
    <property type="entry name" value="PROTEIN_KINASE_DOM"/>
    <property type="match status" value="1"/>
</dbReference>
<dbReference type="GO" id="GO:0000776">
    <property type="term" value="C:kinetochore"/>
    <property type="evidence" value="ECO:0007669"/>
    <property type="project" value="UniProtKB-KW"/>
</dbReference>
<keyword evidence="13" id="KW-0995">Kinetochore</keyword>
<reference evidence="28" key="1">
    <citation type="submission" date="2025-08" db="UniProtKB">
        <authorList>
            <consortium name="RefSeq"/>
        </authorList>
    </citation>
    <scope>IDENTIFICATION</scope>
</reference>
<sequence>MKMADMETVVYDSGREHGGEEPDSSERSGNEDNGDCTGEEVTRGGKAELAKPDAKHKRKKHKHRSKHRKHKHVSPEDKDRRHKHRHKHKKRKRKDSAKGDAVDSFLEAEKDISPSSLKRPRLDDLAVLEDLEKQRAMIQAELDNELMEGRVHSGMGLILQGYNSGSEDDGEFQERIRNGEPLRGQGGAHSGREAGRSRWDFTDEASFGFRRRSRSRSKDCEVKRHKDERRKSRSEAETDCRHQEKARRRSQERNSRSTDQSKERRISAEKVSQHSQSPEAQLMSSAVKRPPSPSTAPPGEQKSTQAKSGERRSRSRERRSRSRDRRAMLPESEKERDVDKKPGKSPTKETSSGKENRSPSCKQGPSDSPRRREHHSPQRPDRRSTQSASAPRYRSPGRRGHSRSPERRRREGDRPRPSPVRPRPREDVAVRGREGTREVSPTPGGRRRPSRSPPRRRSRSPRRRISRSPFRRRSLERDRMARRLHRRPGSQERRGKRSRDREDKFKGSLSEGMKAEQDDSDDEVLEDYEVNEEDEEALIEQRRLQRLAIVQKYKAGNEDSNASAPSEPSSPQSTPRSRSPSPDDILERVAADVKEYERENLDTFEANVKAKQNLLAQEKEGSRKPSAPDMFTESDDMFTAYFDSARLRAAGIGKDFKENPNLKDNWTDAEGYYRVNIGEMLDKRYSVYGYTGHGVFSNVIRARDMARANQEVAVKIIRNNELMQKTGLKELEFLKKLNDADPDDKFHCLRLFRHFYHKQHLCLAFEPLSMNLREVLKKYGKDVGLHIKAVRSYSQQLFLALKLLKRCNILHADIKPDNILVNESKTILKLCDFGSASHVAENDITPYLVSRFYRAPEIIIGKTYDYGIDMWSVGCTLYELYTGKILFAGKTNNHMIKLAMDLKGKMPNKMIRKGLFKDQHFDQNLNFLYIEVDKVTEREKITVMSTINPTKDLLVDMIGCQRLPEDQRKKVVQIKDLLDQTLMLDPAKRISINQALQHPFIQEKI</sequence>
<feature type="compositionally biased region" description="Basic residues" evidence="25">
    <location>
        <begin position="445"/>
        <end position="472"/>
    </location>
</feature>
<evidence type="ECO:0000256" key="2">
    <source>
        <dbReference type="ARBA" id="ARBA00004629"/>
    </source>
</evidence>
<keyword evidence="16" id="KW-0007">Acetylation</keyword>
<feature type="region of interest" description="Disordered" evidence="25">
    <location>
        <begin position="211"/>
        <end position="537"/>
    </location>
</feature>